<dbReference type="Proteomes" id="UP000507470">
    <property type="component" value="Unassembled WGS sequence"/>
</dbReference>
<proteinExistence type="predicted"/>
<sequence length="275" mass="31030">MVLPLWSGTWKQRSAGTGRPFTPLPFIRLPSIRPYSVNYKQQSTGTTTQQIQPPIPTPYSDAVKITTQFTQPSTHTKPLVFDNVTDFSISSRYMSLSARCRVPVHTVSCLHLVFRTLVFQFTLCRISTSCLMHACVPVHSRVVSPPRVSHALVFQFTLVASSPPVPVCSCLHLRLVSHLHLVFLMHALVFQFTPCCLYDSWVASPPRVSHALVFQFTLVSHLHLLFRTPRVASPTRVASPPRGHVATPPISPVKWRDFFTADRYTPHIYRASDLF</sequence>
<organism evidence="1 2">
    <name type="scientific">Mytilus coruscus</name>
    <name type="common">Sea mussel</name>
    <dbReference type="NCBI Taxonomy" id="42192"/>
    <lineage>
        <taxon>Eukaryota</taxon>
        <taxon>Metazoa</taxon>
        <taxon>Spiralia</taxon>
        <taxon>Lophotrochozoa</taxon>
        <taxon>Mollusca</taxon>
        <taxon>Bivalvia</taxon>
        <taxon>Autobranchia</taxon>
        <taxon>Pteriomorphia</taxon>
        <taxon>Mytilida</taxon>
        <taxon>Mytiloidea</taxon>
        <taxon>Mytilidae</taxon>
        <taxon>Mytilinae</taxon>
        <taxon>Mytilus</taxon>
    </lineage>
</organism>
<name>A0A6J8EXU6_MYTCO</name>
<reference evidence="1 2" key="1">
    <citation type="submission" date="2020-06" db="EMBL/GenBank/DDBJ databases">
        <authorList>
            <person name="Li R."/>
            <person name="Bekaert M."/>
        </authorList>
    </citation>
    <scope>NUCLEOTIDE SEQUENCE [LARGE SCALE GENOMIC DNA]</scope>
    <source>
        <strain evidence="2">wild</strain>
    </source>
</reference>
<gene>
    <name evidence="1" type="ORF">MCOR_57183</name>
</gene>
<keyword evidence="2" id="KW-1185">Reference proteome</keyword>
<dbReference type="AlphaFoldDB" id="A0A6J8EXU6"/>
<protein>
    <submittedName>
        <fullName evidence="1">Uncharacterized protein</fullName>
    </submittedName>
</protein>
<evidence type="ECO:0000313" key="2">
    <source>
        <dbReference type="Proteomes" id="UP000507470"/>
    </source>
</evidence>
<dbReference type="EMBL" id="CACVKT020010231">
    <property type="protein sequence ID" value="CAC5425347.1"/>
    <property type="molecule type" value="Genomic_DNA"/>
</dbReference>
<accession>A0A6J8EXU6</accession>
<evidence type="ECO:0000313" key="1">
    <source>
        <dbReference type="EMBL" id="CAC5425347.1"/>
    </source>
</evidence>